<keyword evidence="3 5" id="KW-1133">Transmembrane helix</keyword>
<dbReference type="AlphaFoldDB" id="A0A6N3T379"/>
<dbReference type="RefSeq" id="WP_048844660.1">
    <property type="nucleotide sequence ID" value="NZ_BAMW01000006.1"/>
</dbReference>
<keyword evidence="2 5" id="KW-0812">Transmembrane</keyword>
<feature type="transmembrane region" description="Helical" evidence="5">
    <location>
        <begin position="108"/>
        <end position="129"/>
    </location>
</feature>
<feature type="transmembrane region" description="Helical" evidence="5">
    <location>
        <begin position="51"/>
        <end position="72"/>
    </location>
</feature>
<evidence type="ECO:0000313" key="6">
    <source>
        <dbReference type="EMBL" id="GAN62122.1"/>
    </source>
</evidence>
<dbReference type="InterPro" id="IPR011701">
    <property type="entry name" value="MFS"/>
</dbReference>
<dbReference type="GO" id="GO:0016020">
    <property type="term" value="C:membrane"/>
    <property type="evidence" value="ECO:0007669"/>
    <property type="project" value="UniProtKB-SubCell"/>
</dbReference>
<dbReference type="InterPro" id="IPR051788">
    <property type="entry name" value="MFS_Transporter"/>
</dbReference>
<dbReference type="CDD" id="cd17393">
    <property type="entry name" value="MFS_MosC_like"/>
    <property type="match status" value="1"/>
</dbReference>
<keyword evidence="4 5" id="KW-0472">Membrane</keyword>
<feature type="transmembrane region" description="Helical" evidence="5">
    <location>
        <begin position="79"/>
        <end position="102"/>
    </location>
</feature>
<gene>
    <name evidence="6" type="ORF">Abin_006_112</name>
    <name evidence="7" type="ORF">AIN02nite_01140</name>
</gene>
<evidence type="ECO:0000313" key="9">
    <source>
        <dbReference type="Proteomes" id="UP000321104"/>
    </source>
</evidence>
<dbReference type="InterPro" id="IPR036259">
    <property type="entry name" value="MFS_trans_sf"/>
</dbReference>
<feature type="transmembrane region" description="Helical" evidence="5">
    <location>
        <begin position="201"/>
        <end position="221"/>
    </location>
</feature>
<organism evidence="7 9">
    <name type="scientific">Acetobacter indonesiensis</name>
    <dbReference type="NCBI Taxonomy" id="104101"/>
    <lineage>
        <taxon>Bacteria</taxon>
        <taxon>Pseudomonadati</taxon>
        <taxon>Pseudomonadota</taxon>
        <taxon>Alphaproteobacteria</taxon>
        <taxon>Acetobacterales</taxon>
        <taxon>Acetobacteraceae</taxon>
        <taxon>Acetobacter</taxon>
    </lineage>
</organism>
<dbReference type="EMBL" id="BAMW01000006">
    <property type="protein sequence ID" value="GAN62122.1"/>
    <property type="molecule type" value="Genomic_DNA"/>
</dbReference>
<feature type="transmembrane region" description="Helical" evidence="5">
    <location>
        <begin position="241"/>
        <end position="261"/>
    </location>
</feature>
<name>A0A6N3T379_9PROT</name>
<evidence type="ECO:0000256" key="3">
    <source>
        <dbReference type="ARBA" id="ARBA00022989"/>
    </source>
</evidence>
<reference evidence="7 9" key="2">
    <citation type="submission" date="2019-07" db="EMBL/GenBank/DDBJ databases">
        <title>Whole genome shotgun sequence of Acetobacter indonesiensis NBRC 16471.</title>
        <authorList>
            <person name="Hosoyama A."/>
            <person name="Uohara A."/>
            <person name="Ohji S."/>
            <person name="Ichikawa N."/>
        </authorList>
    </citation>
    <scope>NUCLEOTIDE SEQUENCE [LARGE SCALE GENOMIC DNA]</scope>
    <source>
        <strain evidence="7 9">NBRC 16471</strain>
    </source>
</reference>
<comment type="subcellular location">
    <subcellularLocation>
        <location evidence="1">Membrane</location>
        <topology evidence="1">Multi-pass membrane protein</topology>
    </subcellularLocation>
</comment>
<evidence type="ECO:0000256" key="1">
    <source>
        <dbReference type="ARBA" id="ARBA00004141"/>
    </source>
</evidence>
<feature type="transmembrane region" description="Helical" evidence="5">
    <location>
        <begin position="273"/>
        <end position="295"/>
    </location>
</feature>
<evidence type="ECO:0000256" key="4">
    <source>
        <dbReference type="ARBA" id="ARBA00023136"/>
    </source>
</evidence>
<feature type="transmembrane region" description="Helical" evidence="5">
    <location>
        <begin position="141"/>
        <end position="164"/>
    </location>
</feature>
<accession>A0A6N3T379</accession>
<feature type="transmembrane region" description="Helical" evidence="5">
    <location>
        <begin position="359"/>
        <end position="380"/>
    </location>
</feature>
<evidence type="ECO:0000313" key="8">
    <source>
        <dbReference type="Proteomes" id="UP000032673"/>
    </source>
</evidence>
<evidence type="ECO:0000256" key="5">
    <source>
        <dbReference type="SAM" id="Phobius"/>
    </source>
</evidence>
<dbReference type="Proteomes" id="UP000321104">
    <property type="component" value="Unassembled WGS sequence"/>
</dbReference>
<feature type="transmembrane region" description="Helical" evidence="5">
    <location>
        <begin position="301"/>
        <end position="320"/>
    </location>
</feature>
<evidence type="ECO:0000313" key="7">
    <source>
        <dbReference type="EMBL" id="GEN02089.1"/>
    </source>
</evidence>
<dbReference type="Proteomes" id="UP000032673">
    <property type="component" value="Unassembled WGS sequence"/>
</dbReference>
<proteinExistence type="predicted"/>
<dbReference type="GO" id="GO:0022857">
    <property type="term" value="F:transmembrane transporter activity"/>
    <property type="evidence" value="ECO:0007669"/>
    <property type="project" value="InterPro"/>
</dbReference>
<dbReference type="Gene3D" id="1.20.1250.20">
    <property type="entry name" value="MFS general substrate transporter like domains"/>
    <property type="match status" value="2"/>
</dbReference>
<dbReference type="PANTHER" id="PTHR23514:SF13">
    <property type="entry name" value="INNER MEMBRANE PROTEIN YBJJ"/>
    <property type="match status" value="1"/>
</dbReference>
<comment type="caution">
    <text evidence="7">The sequence shown here is derived from an EMBL/GenBank/DDBJ whole genome shotgun (WGS) entry which is preliminary data.</text>
</comment>
<feature type="transmembrane region" description="Helical" evidence="5">
    <location>
        <begin position="170"/>
        <end position="189"/>
    </location>
</feature>
<keyword evidence="8" id="KW-1185">Reference proteome</keyword>
<protein>
    <submittedName>
        <fullName evidence="7">MFS transporter</fullName>
    </submittedName>
    <submittedName>
        <fullName evidence="6">Major facilitator superfamily transporter</fullName>
    </submittedName>
</protein>
<feature type="transmembrane region" description="Helical" evidence="5">
    <location>
        <begin position="20"/>
        <end position="39"/>
    </location>
</feature>
<dbReference type="EMBL" id="BJXQ01000001">
    <property type="protein sequence ID" value="GEN02089.1"/>
    <property type="molecule type" value="Genomic_DNA"/>
</dbReference>
<sequence>MLLLGNPPPASAQAQRSTRLAFLIAGFAGAAWAPIIPYVKLRCGLNDAHLGLLLLCLGMGSIVAMPVAGALAGRFGCRWIITIAVVLACCTLPVLASSSILFLLAPALILFGAGVGSIDCLVNVQAVIVERACGKAMMSGFHGLFSVGGLLGATGVSALLGIGFSPLQAVGVGIGLIAVAAIAAIPGLLTGRTSSAEGASFALPHGVVLAIGLMCFVVFLAEGAAIDWSAVFLAATRHMDVRYTGLGYAAFACTMTIGRLAGDWLVNRIAGRVLVVGGSLLAAGGMGLVAFIPFWPVTLAGYAIVGTGCANIVPVLYSAIGRQHRMPEHLAVSAVTTLGYAGILLGPAVLGFIAGSLTLSVALAMVGGLLCCIAGVGLLLPRVLVNGVEG</sequence>
<dbReference type="PANTHER" id="PTHR23514">
    <property type="entry name" value="BYPASS OF STOP CODON PROTEIN 6"/>
    <property type="match status" value="1"/>
</dbReference>
<dbReference type="Pfam" id="PF07690">
    <property type="entry name" value="MFS_1"/>
    <property type="match status" value="1"/>
</dbReference>
<feature type="transmembrane region" description="Helical" evidence="5">
    <location>
        <begin position="332"/>
        <end position="353"/>
    </location>
</feature>
<dbReference type="SUPFAM" id="SSF103473">
    <property type="entry name" value="MFS general substrate transporter"/>
    <property type="match status" value="1"/>
</dbReference>
<evidence type="ECO:0000256" key="2">
    <source>
        <dbReference type="ARBA" id="ARBA00022692"/>
    </source>
</evidence>
<reference evidence="6 8" key="1">
    <citation type="submission" date="2012-11" db="EMBL/GenBank/DDBJ databases">
        <title>Whole genome sequence of Acetobacter indonesiensis 5H-1.</title>
        <authorList>
            <person name="Azuma Y."/>
            <person name="Higashiura N."/>
            <person name="Hirakawa H."/>
            <person name="Matsushita K."/>
        </authorList>
    </citation>
    <scope>NUCLEOTIDE SEQUENCE [LARGE SCALE GENOMIC DNA]</scope>
    <source>
        <strain evidence="6 8">5H-1</strain>
    </source>
</reference>